<feature type="region of interest" description="Disordered" evidence="1">
    <location>
        <begin position="43"/>
        <end position="66"/>
    </location>
</feature>
<dbReference type="Proteomes" id="UP001162483">
    <property type="component" value="Unassembled WGS sequence"/>
</dbReference>
<evidence type="ECO:0000256" key="1">
    <source>
        <dbReference type="SAM" id="MobiDB-lite"/>
    </source>
</evidence>
<proteinExistence type="predicted"/>
<keyword evidence="3" id="KW-1185">Reference proteome</keyword>
<evidence type="ECO:0000313" key="2">
    <source>
        <dbReference type="EMBL" id="CAI9558985.1"/>
    </source>
</evidence>
<reference evidence="2" key="1">
    <citation type="submission" date="2023-05" db="EMBL/GenBank/DDBJ databases">
        <authorList>
            <person name="Stuckert A."/>
        </authorList>
    </citation>
    <scope>NUCLEOTIDE SEQUENCE</scope>
</reference>
<dbReference type="EMBL" id="CATNWA010009930">
    <property type="protein sequence ID" value="CAI9558985.1"/>
    <property type="molecule type" value="Genomic_DNA"/>
</dbReference>
<accession>A0ABN9CFV7</accession>
<comment type="caution">
    <text evidence="2">The sequence shown here is derived from an EMBL/GenBank/DDBJ whole genome shotgun (WGS) entry which is preliminary data.</text>
</comment>
<evidence type="ECO:0000313" key="3">
    <source>
        <dbReference type="Proteomes" id="UP001162483"/>
    </source>
</evidence>
<gene>
    <name evidence="2" type="ORF">SPARVUS_LOCUS5006674</name>
</gene>
<sequence length="98" mass="10577">MHPPVPSSAPTCAQQCAHLCHPAVSPPSCVRSDYGDCRVVRRRAHSGRTSYDPELAGRKSTADNRQLSDNRSALIIRVLMPISSASSTHISEGEKLPV</sequence>
<feature type="non-terminal residue" evidence="2">
    <location>
        <position position="98"/>
    </location>
</feature>
<name>A0ABN9CFV7_9NEOB</name>
<feature type="compositionally biased region" description="Basic and acidic residues" evidence="1">
    <location>
        <begin position="55"/>
        <end position="66"/>
    </location>
</feature>
<protein>
    <submittedName>
        <fullName evidence="2">Uncharacterized protein</fullName>
    </submittedName>
</protein>
<organism evidence="2 3">
    <name type="scientific">Staurois parvus</name>
    <dbReference type="NCBI Taxonomy" id="386267"/>
    <lineage>
        <taxon>Eukaryota</taxon>
        <taxon>Metazoa</taxon>
        <taxon>Chordata</taxon>
        <taxon>Craniata</taxon>
        <taxon>Vertebrata</taxon>
        <taxon>Euteleostomi</taxon>
        <taxon>Amphibia</taxon>
        <taxon>Batrachia</taxon>
        <taxon>Anura</taxon>
        <taxon>Neobatrachia</taxon>
        <taxon>Ranoidea</taxon>
        <taxon>Ranidae</taxon>
        <taxon>Staurois</taxon>
    </lineage>
</organism>